<dbReference type="AlphaFoldDB" id="A0A9P6DAD6"/>
<feature type="compositionally biased region" description="Low complexity" evidence="1">
    <location>
        <begin position="201"/>
        <end position="215"/>
    </location>
</feature>
<accession>A0A9P6DAD6</accession>
<evidence type="ECO:0000256" key="1">
    <source>
        <dbReference type="SAM" id="MobiDB-lite"/>
    </source>
</evidence>
<name>A0A9P6DAD6_PLEER</name>
<feature type="compositionally biased region" description="Low complexity" evidence="1">
    <location>
        <begin position="663"/>
        <end position="684"/>
    </location>
</feature>
<sequence>MSSDTSWFVSINNDRTSTGPRTTRPPCTTGDEDFPVIVELLTLEIVLEVTKMQTFIEKHSAGALRSKLISKLTSTTARSITCDHNRWYPLFKGKTGVKNMIFASHSLVLHHINKYAGDKAHPVVFHLTYCLADTIAFLLICNDPLTGNTNPKEIQDQSFPILSAEGLDGIRSDVQAATKRAKVLNDISFPSQKASKPKATQVQSPALSPSQSAPVEIDDNDEPNFWNNKIYQLDVTSTLASEIKYAQRFSDFKKGIFTPPPRSASPTKSTHGSPKKEAKKLFLPPPETSTSSLKKGKEGLVGWQVLQNTMSCVHELKKTLTYRARSSVLRPKPPKQTPVERSRKQAANMKQKMKLANTFNDIWEVIWKHAEQIKEEFGKHPASWYFEAIMQHGHVDRTCHKPNHWNTYLSQEVTKQNEALPADGSKANLTSNITEIQAAWNAMTLEQQMTVTAEAMEGLEEKRAVKVLTKWKVAQSSFQDTRHTLETIQEDMTYGSEQPYQRRVTPNFHLFQCGELHPAAFFLLVDGHCEVLYNGLEDYTVGDCLQDGSISVEWSWQLDALYEAIDNPNIPPLHMNYTNFSDAITAKFGVVITSWPLPDKFCSPGDITSKNELTVLCHAWVTKQVHYKKMNDDEFSAWRLEHVEWLTHEVQNTSNLNPSMPDASNASWSTSNSTQNTLNSLNTD</sequence>
<protein>
    <submittedName>
        <fullName evidence="2">Uncharacterized protein</fullName>
    </submittedName>
</protein>
<evidence type="ECO:0000313" key="2">
    <source>
        <dbReference type="EMBL" id="KAF9499161.1"/>
    </source>
</evidence>
<organism evidence="2 3">
    <name type="scientific">Pleurotus eryngii</name>
    <name type="common">Boletus of the steppes</name>
    <dbReference type="NCBI Taxonomy" id="5323"/>
    <lineage>
        <taxon>Eukaryota</taxon>
        <taxon>Fungi</taxon>
        <taxon>Dikarya</taxon>
        <taxon>Basidiomycota</taxon>
        <taxon>Agaricomycotina</taxon>
        <taxon>Agaricomycetes</taxon>
        <taxon>Agaricomycetidae</taxon>
        <taxon>Agaricales</taxon>
        <taxon>Pleurotineae</taxon>
        <taxon>Pleurotaceae</taxon>
        <taxon>Pleurotus</taxon>
    </lineage>
</organism>
<gene>
    <name evidence="2" type="ORF">BDN71DRAFT_1503210</name>
</gene>
<dbReference type="EMBL" id="MU154533">
    <property type="protein sequence ID" value="KAF9499161.1"/>
    <property type="molecule type" value="Genomic_DNA"/>
</dbReference>
<dbReference type="Proteomes" id="UP000807025">
    <property type="component" value="Unassembled WGS sequence"/>
</dbReference>
<feature type="region of interest" description="Disordered" evidence="1">
    <location>
        <begin position="192"/>
        <end position="221"/>
    </location>
</feature>
<feature type="region of interest" description="Disordered" evidence="1">
    <location>
        <begin position="653"/>
        <end position="684"/>
    </location>
</feature>
<feature type="compositionally biased region" description="Low complexity" evidence="1">
    <location>
        <begin position="15"/>
        <end position="28"/>
    </location>
</feature>
<comment type="caution">
    <text evidence="2">The sequence shown here is derived from an EMBL/GenBank/DDBJ whole genome shotgun (WGS) entry which is preliminary data.</text>
</comment>
<feature type="region of interest" description="Disordered" evidence="1">
    <location>
        <begin position="256"/>
        <end position="294"/>
    </location>
</feature>
<feature type="compositionally biased region" description="Polar residues" evidence="1">
    <location>
        <begin position="1"/>
        <end position="14"/>
    </location>
</feature>
<evidence type="ECO:0000313" key="3">
    <source>
        <dbReference type="Proteomes" id="UP000807025"/>
    </source>
</evidence>
<dbReference type="OrthoDB" id="3033638at2759"/>
<proteinExistence type="predicted"/>
<reference evidence="2" key="1">
    <citation type="submission" date="2020-11" db="EMBL/GenBank/DDBJ databases">
        <authorList>
            <consortium name="DOE Joint Genome Institute"/>
            <person name="Ahrendt S."/>
            <person name="Riley R."/>
            <person name="Andreopoulos W."/>
            <person name="Labutti K."/>
            <person name="Pangilinan J."/>
            <person name="Ruiz-Duenas F.J."/>
            <person name="Barrasa J.M."/>
            <person name="Sanchez-Garcia M."/>
            <person name="Camarero S."/>
            <person name="Miyauchi S."/>
            <person name="Serrano A."/>
            <person name="Linde D."/>
            <person name="Babiker R."/>
            <person name="Drula E."/>
            <person name="Ayuso-Fernandez I."/>
            <person name="Pacheco R."/>
            <person name="Padilla G."/>
            <person name="Ferreira P."/>
            <person name="Barriuso J."/>
            <person name="Kellner H."/>
            <person name="Castanera R."/>
            <person name="Alfaro M."/>
            <person name="Ramirez L."/>
            <person name="Pisabarro A.G."/>
            <person name="Kuo A."/>
            <person name="Tritt A."/>
            <person name="Lipzen A."/>
            <person name="He G."/>
            <person name="Yan M."/>
            <person name="Ng V."/>
            <person name="Cullen D."/>
            <person name="Martin F."/>
            <person name="Rosso M.-N."/>
            <person name="Henrissat B."/>
            <person name="Hibbett D."/>
            <person name="Martinez A.T."/>
            <person name="Grigoriev I.V."/>
        </authorList>
    </citation>
    <scope>NUCLEOTIDE SEQUENCE</scope>
    <source>
        <strain evidence="2">ATCC 90797</strain>
    </source>
</reference>
<feature type="region of interest" description="Disordered" evidence="1">
    <location>
        <begin position="1"/>
        <end position="28"/>
    </location>
</feature>
<keyword evidence="3" id="KW-1185">Reference proteome</keyword>